<dbReference type="EC" id="2.3.-.-" evidence="2"/>
<dbReference type="GO" id="GO:0016746">
    <property type="term" value="F:acyltransferase activity"/>
    <property type="evidence" value="ECO:0007669"/>
    <property type="project" value="UniProtKB-KW"/>
</dbReference>
<proteinExistence type="predicted"/>
<comment type="caution">
    <text evidence="2">The sequence shown here is derived from an EMBL/GenBank/DDBJ whole genome shotgun (WGS) entry which is preliminary data.</text>
</comment>
<accession>A0ABW5TGT9</accession>
<dbReference type="PANTHER" id="PTHR43415">
    <property type="entry name" value="SPERMIDINE N(1)-ACETYLTRANSFERASE"/>
    <property type="match status" value="1"/>
</dbReference>
<dbReference type="RefSeq" id="WP_379978854.1">
    <property type="nucleotide sequence ID" value="NZ_JBHUMO010000002.1"/>
</dbReference>
<reference evidence="3" key="1">
    <citation type="journal article" date="2019" name="Int. J. Syst. Evol. Microbiol.">
        <title>The Global Catalogue of Microorganisms (GCM) 10K type strain sequencing project: providing services to taxonomists for standard genome sequencing and annotation.</title>
        <authorList>
            <consortium name="The Broad Institute Genomics Platform"/>
            <consortium name="The Broad Institute Genome Sequencing Center for Infectious Disease"/>
            <person name="Wu L."/>
            <person name="Ma J."/>
        </authorList>
    </citation>
    <scope>NUCLEOTIDE SEQUENCE [LARGE SCALE GENOMIC DNA]</scope>
    <source>
        <strain evidence="3">TISTR 932</strain>
    </source>
</reference>
<keyword evidence="2" id="KW-0808">Transferase</keyword>
<name>A0ABW5TGT9_9ENTE</name>
<dbReference type="PROSITE" id="PS51186">
    <property type="entry name" value="GNAT"/>
    <property type="match status" value="1"/>
</dbReference>
<dbReference type="EMBL" id="JBHUMO010000002">
    <property type="protein sequence ID" value="MFD2727935.1"/>
    <property type="molecule type" value="Genomic_DNA"/>
</dbReference>
<protein>
    <submittedName>
        <fullName evidence="2">GNAT family N-acetyltransferase</fullName>
        <ecNumber evidence="2">2.3.-.-</ecNumber>
    </submittedName>
</protein>
<dbReference type="Proteomes" id="UP001597427">
    <property type="component" value="Unassembled WGS sequence"/>
</dbReference>
<dbReference type="Gene3D" id="3.40.630.30">
    <property type="match status" value="1"/>
</dbReference>
<gene>
    <name evidence="2" type="ORF">ACFSR0_00565</name>
</gene>
<keyword evidence="3" id="KW-1185">Reference proteome</keyword>
<evidence type="ECO:0000313" key="2">
    <source>
        <dbReference type="EMBL" id="MFD2727935.1"/>
    </source>
</evidence>
<dbReference type="InterPro" id="IPR000182">
    <property type="entry name" value="GNAT_dom"/>
</dbReference>
<organism evidence="2 3">
    <name type="scientific">Enterococcus camelliae</name>
    <dbReference type="NCBI Taxonomy" id="453959"/>
    <lineage>
        <taxon>Bacteria</taxon>
        <taxon>Bacillati</taxon>
        <taxon>Bacillota</taxon>
        <taxon>Bacilli</taxon>
        <taxon>Lactobacillales</taxon>
        <taxon>Enterococcaceae</taxon>
        <taxon>Enterococcus</taxon>
    </lineage>
</organism>
<keyword evidence="2" id="KW-0012">Acyltransferase</keyword>
<evidence type="ECO:0000259" key="1">
    <source>
        <dbReference type="PROSITE" id="PS51186"/>
    </source>
</evidence>
<evidence type="ECO:0000313" key="3">
    <source>
        <dbReference type="Proteomes" id="UP001597427"/>
    </source>
</evidence>
<feature type="domain" description="N-acetyltransferase" evidence="1">
    <location>
        <begin position="6"/>
        <end position="172"/>
    </location>
</feature>
<dbReference type="InterPro" id="IPR016181">
    <property type="entry name" value="Acyl_CoA_acyltransferase"/>
</dbReference>
<dbReference type="Pfam" id="PF00583">
    <property type="entry name" value="Acetyltransf_1"/>
    <property type="match status" value="1"/>
</dbReference>
<dbReference type="CDD" id="cd04301">
    <property type="entry name" value="NAT_SF"/>
    <property type="match status" value="1"/>
</dbReference>
<dbReference type="PANTHER" id="PTHR43415:SF3">
    <property type="entry name" value="GNAT-FAMILY ACETYLTRANSFERASE"/>
    <property type="match status" value="1"/>
</dbReference>
<sequence>MNKEEIMIREAQIEDAAAVVDFLKIVTKETGNLLMTSKDALALRIENEETILKRMLESPNSIFLVAVKKNEIIGTANLRALNREKIQHRASFGLSIIKNYWGKGIGSRLLNELILYAKSTDLEILELEVRSDNLRAIHLYQKLGFKEYGLYKNFMLEDGKYYDGLLMNLNLKS</sequence>
<dbReference type="SUPFAM" id="SSF55729">
    <property type="entry name" value="Acyl-CoA N-acyltransferases (Nat)"/>
    <property type="match status" value="1"/>
</dbReference>